<evidence type="ECO:0008006" key="4">
    <source>
        <dbReference type="Google" id="ProtNLM"/>
    </source>
</evidence>
<name>A0A7W6DWH4_9RHOB</name>
<keyword evidence="1" id="KW-0732">Signal</keyword>
<accession>A0A7W6DWH4</accession>
<keyword evidence="3" id="KW-1185">Reference proteome</keyword>
<proteinExistence type="predicted"/>
<dbReference type="RefSeq" id="WP_183968529.1">
    <property type="nucleotide sequence ID" value="NZ_BAABBZ010000011.1"/>
</dbReference>
<dbReference type="Proteomes" id="UP000541426">
    <property type="component" value="Unassembled WGS sequence"/>
</dbReference>
<comment type="caution">
    <text evidence="2">The sequence shown here is derived from an EMBL/GenBank/DDBJ whole genome shotgun (WGS) entry which is preliminary data.</text>
</comment>
<gene>
    <name evidence="2" type="ORF">GGQ68_003765</name>
</gene>
<dbReference type="AlphaFoldDB" id="A0A7W6DWH4"/>
<organism evidence="2 3">
    <name type="scientific">Sagittula marina</name>
    <dbReference type="NCBI Taxonomy" id="943940"/>
    <lineage>
        <taxon>Bacteria</taxon>
        <taxon>Pseudomonadati</taxon>
        <taxon>Pseudomonadota</taxon>
        <taxon>Alphaproteobacteria</taxon>
        <taxon>Rhodobacterales</taxon>
        <taxon>Roseobacteraceae</taxon>
        <taxon>Sagittula</taxon>
    </lineage>
</organism>
<protein>
    <recommendedName>
        <fullName evidence="4">MSP domain-containing protein</fullName>
    </recommendedName>
</protein>
<evidence type="ECO:0000313" key="2">
    <source>
        <dbReference type="EMBL" id="MBB3987418.1"/>
    </source>
</evidence>
<sequence>MFKRCAAAAVALMLGGPVMAAPLCDEMGFAGLLASCNRGEDIMLTLSSGKPLGEDTVLQSGAYYTLVIEADGSAELAVEGPSFFRAIWMNEIVINKIEIRPMAIDSIEFDKAGVAELSFVAIKPGRHTLRIPGSTGETQQITLSIQ</sequence>
<dbReference type="EMBL" id="JACIEJ010000010">
    <property type="protein sequence ID" value="MBB3987418.1"/>
    <property type="molecule type" value="Genomic_DNA"/>
</dbReference>
<feature type="chain" id="PRO_5030695561" description="MSP domain-containing protein" evidence="1">
    <location>
        <begin position="21"/>
        <end position="146"/>
    </location>
</feature>
<feature type="signal peptide" evidence="1">
    <location>
        <begin position="1"/>
        <end position="20"/>
    </location>
</feature>
<evidence type="ECO:0000313" key="3">
    <source>
        <dbReference type="Proteomes" id="UP000541426"/>
    </source>
</evidence>
<evidence type="ECO:0000256" key="1">
    <source>
        <dbReference type="SAM" id="SignalP"/>
    </source>
</evidence>
<reference evidence="2 3" key="1">
    <citation type="submission" date="2020-08" db="EMBL/GenBank/DDBJ databases">
        <title>Genomic Encyclopedia of Type Strains, Phase IV (KMG-IV): sequencing the most valuable type-strain genomes for metagenomic binning, comparative biology and taxonomic classification.</title>
        <authorList>
            <person name="Goeker M."/>
        </authorList>
    </citation>
    <scope>NUCLEOTIDE SEQUENCE [LARGE SCALE GENOMIC DNA]</scope>
    <source>
        <strain evidence="2 3">DSM 102235</strain>
    </source>
</reference>